<dbReference type="GO" id="GO:0003677">
    <property type="term" value="F:DNA binding"/>
    <property type="evidence" value="ECO:0007669"/>
    <property type="project" value="UniProtKB-KW"/>
</dbReference>
<dbReference type="AlphaFoldDB" id="A0A6L9U8Z7"/>
<evidence type="ECO:0000259" key="5">
    <source>
        <dbReference type="PROSITE" id="PS51078"/>
    </source>
</evidence>
<dbReference type="PANTHER" id="PTHR30136">
    <property type="entry name" value="HELIX-TURN-HELIX TRANSCRIPTIONAL REGULATOR, ICLR FAMILY"/>
    <property type="match status" value="1"/>
</dbReference>
<protein>
    <submittedName>
        <fullName evidence="6">Helix-turn-helix domain-containing protein</fullName>
    </submittedName>
</protein>
<evidence type="ECO:0000256" key="3">
    <source>
        <dbReference type="ARBA" id="ARBA00023163"/>
    </source>
</evidence>
<dbReference type="SMART" id="SM00346">
    <property type="entry name" value="HTH_ICLR"/>
    <property type="match status" value="1"/>
</dbReference>
<dbReference type="SUPFAM" id="SSF46785">
    <property type="entry name" value="Winged helix' DNA-binding domain"/>
    <property type="match status" value="1"/>
</dbReference>
<keyword evidence="2" id="KW-0238">DNA-binding</keyword>
<accession>A0A6L9U8Z7</accession>
<evidence type="ECO:0000256" key="1">
    <source>
        <dbReference type="ARBA" id="ARBA00023015"/>
    </source>
</evidence>
<dbReference type="SUPFAM" id="SSF55781">
    <property type="entry name" value="GAF domain-like"/>
    <property type="match status" value="1"/>
</dbReference>
<dbReference type="PANTHER" id="PTHR30136:SF8">
    <property type="entry name" value="TRANSCRIPTIONAL REGULATORY PROTEIN"/>
    <property type="match status" value="1"/>
</dbReference>
<evidence type="ECO:0000313" key="7">
    <source>
        <dbReference type="Proteomes" id="UP000483035"/>
    </source>
</evidence>
<name>A0A6L9U8Z7_9HYPH</name>
<proteinExistence type="predicted"/>
<dbReference type="GO" id="GO:0045892">
    <property type="term" value="P:negative regulation of DNA-templated transcription"/>
    <property type="evidence" value="ECO:0007669"/>
    <property type="project" value="TreeGrafter"/>
</dbReference>
<dbReference type="EMBL" id="WUEY01000012">
    <property type="protein sequence ID" value="NEI72425.1"/>
    <property type="molecule type" value="Genomic_DNA"/>
</dbReference>
<feature type="domain" description="IclR-ED" evidence="5">
    <location>
        <begin position="70"/>
        <end position="255"/>
    </location>
</feature>
<dbReference type="InterPro" id="IPR029016">
    <property type="entry name" value="GAF-like_dom_sf"/>
</dbReference>
<dbReference type="Pfam" id="PF01614">
    <property type="entry name" value="IclR_C"/>
    <property type="match status" value="1"/>
</dbReference>
<evidence type="ECO:0000313" key="6">
    <source>
        <dbReference type="EMBL" id="NEI72425.1"/>
    </source>
</evidence>
<dbReference type="InterPro" id="IPR014757">
    <property type="entry name" value="Tscrpt_reg_IclR_C"/>
</dbReference>
<dbReference type="InterPro" id="IPR050707">
    <property type="entry name" value="HTH_MetabolicPath_Reg"/>
</dbReference>
<evidence type="ECO:0000259" key="4">
    <source>
        <dbReference type="PROSITE" id="PS51077"/>
    </source>
</evidence>
<dbReference type="RefSeq" id="WP_163989796.1">
    <property type="nucleotide sequence ID" value="NZ_WUEY01000012.1"/>
</dbReference>
<dbReference type="Pfam" id="PF09339">
    <property type="entry name" value="HTH_IclR"/>
    <property type="match status" value="1"/>
</dbReference>
<reference evidence="6 7" key="1">
    <citation type="submission" date="2019-12" db="EMBL/GenBank/DDBJ databases">
        <title>Rhizobium genotypes associated with high levels of biological nitrogen fixation by grain legumes in a temperate-maritime cropping system.</title>
        <authorList>
            <person name="Maluk M."/>
            <person name="Francesc Ferrando Molina F."/>
            <person name="Lopez Del Egido L."/>
            <person name="Lafos M."/>
            <person name="Langarica-Fuentes A."/>
            <person name="Gebre Yohannes G."/>
            <person name="Young M.W."/>
            <person name="Martin P."/>
            <person name="Gantlett R."/>
            <person name="Kenicer G."/>
            <person name="Hawes C."/>
            <person name="Begg G.S."/>
            <person name="Quilliam R.S."/>
            <person name="Squire G.R."/>
            <person name="Poole P.S."/>
            <person name="Young P.W."/>
            <person name="Iannetta P.M."/>
            <person name="James E.K."/>
        </authorList>
    </citation>
    <scope>NUCLEOTIDE SEQUENCE [LARGE SCALE GENOMIC DNA]</scope>
    <source>
        <strain evidence="6 7">JHI1118</strain>
    </source>
</reference>
<comment type="caution">
    <text evidence="6">The sequence shown here is derived from an EMBL/GenBank/DDBJ whole genome shotgun (WGS) entry which is preliminary data.</text>
</comment>
<keyword evidence="3" id="KW-0804">Transcription</keyword>
<feature type="domain" description="HTH iclR-type" evidence="4">
    <location>
        <begin position="6"/>
        <end position="69"/>
    </location>
</feature>
<evidence type="ECO:0000256" key="2">
    <source>
        <dbReference type="ARBA" id="ARBA00023125"/>
    </source>
</evidence>
<dbReference type="Proteomes" id="UP000483035">
    <property type="component" value="Unassembled WGS sequence"/>
</dbReference>
<sequence length="260" mass="28877">MSRATRDPIAKALEAIVQLVESSKQQVGVRELAASMQISPSSAHRILLKLVDTGFVAQERDSQRYSLGVEFFRIAQLSSRKLSLRDISLPAMQRIAKEFNETVLLAVYDPARRGMFFSASVESTHPLRYVIEMNKWMAIHASASGFAILAFLSDEEVETIINQTHLSPLTANSITNAAEVRLELAKVRRQGYALSRGQRIPGAVGLAVPIFDSMHQVVGDICVTIPEQRFDSSQIDPLLQAMRRCVRDIEEKIGSKLLSP</sequence>
<dbReference type="PROSITE" id="PS51077">
    <property type="entry name" value="HTH_ICLR"/>
    <property type="match status" value="1"/>
</dbReference>
<organism evidence="6 7">
    <name type="scientific">Rhizobium lusitanum</name>
    <dbReference type="NCBI Taxonomy" id="293958"/>
    <lineage>
        <taxon>Bacteria</taxon>
        <taxon>Pseudomonadati</taxon>
        <taxon>Pseudomonadota</taxon>
        <taxon>Alphaproteobacteria</taxon>
        <taxon>Hyphomicrobiales</taxon>
        <taxon>Rhizobiaceae</taxon>
        <taxon>Rhizobium/Agrobacterium group</taxon>
        <taxon>Rhizobium</taxon>
    </lineage>
</organism>
<dbReference type="Gene3D" id="1.10.10.10">
    <property type="entry name" value="Winged helix-like DNA-binding domain superfamily/Winged helix DNA-binding domain"/>
    <property type="match status" value="1"/>
</dbReference>
<dbReference type="InterPro" id="IPR005471">
    <property type="entry name" value="Tscrpt_reg_IclR_N"/>
</dbReference>
<dbReference type="Gene3D" id="3.30.450.40">
    <property type="match status" value="1"/>
</dbReference>
<dbReference type="GO" id="GO:0003700">
    <property type="term" value="F:DNA-binding transcription factor activity"/>
    <property type="evidence" value="ECO:0007669"/>
    <property type="project" value="TreeGrafter"/>
</dbReference>
<dbReference type="InterPro" id="IPR036388">
    <property type="entry name" value="WH-like_DNA-bd_sf"/>
</dbReference>
<keyword evidence="1" id="KW-0805">Transcription regulation</keyword>
<dbReference type="InterPro" id="IPR036390">
    <property type="entry name" value="WH_DNA-bd_sf"/>
</dbReference>
<gene>
    <name evidence="6" type="ORF">GR212_22845</name>
</gene>
<dbReference type="PROSITE" id="PS51078">
    <property type="entry name" value="ICLR_ED"/>
    <property type="match status" value="1"/>
</dbReference>